<dbReference type="SUPFAM" id="SSF56276">
    <property type="entry name" value="S-adenosylmethionine decarboxylase"/>
    <property type="match status" value="1"/>
</dbReference>
<keyword evidence="8 10" id="KW-0704">Schiff base</keyword>
<evidence type="ECO:0000256" key="7">
    <source>
        <dbReference type="ARBA" id="ARBA00023239"/>
    </source>
</evidence>
<dbReference type="InterPro" id="IPR003826">
    <property type="entry name" value="AdoMetDC_fam_prok"/>
</dbReference>
<comment type="cofactor">
    <cofactor evidence="10">
        <name>pyruvate</name>
        <dbReference type="ChEBI" id="CHEBI:15361"/>
    </cofactor>
    <text evidence="10">Binds 1 pyruvoyl group covalently per subunit.</text>
</comment>
<dbReference type="InterPro" id="IPR029063">
    <property type="entry name" value="SAM-dependent_MTases_sf"/>
</dbReference>
<evidence type="ECO:0000256" key="6">
    <source>
        <dbReference type="ARBA" id="ARBA00023145"/>
    </source>
</evidence>
<keyword evidence="3 10" id="KW-0068">Autocatalytic cleavage</keyword>
<comment type="similarity">
    <text evidence="10">Belongs to the prokaryotic AdoMetDC family. Type 1 subfamily.</text>
</comment>
<dbReference type="Gene3D" id="3.40.50.150">
    <property type="entry name" value="Vaccinia Virus protein VP39"/>
    <property type="match status" value="1"/>
</dbReference>
<evidence type="ECO:0000256" key="9">
    <source>
        <dbReference type="ARBA" id="ARBA00023317"/>
    </source>
</evidence>
<comment type="pathway">
    <text evidence="10">Amine and polyamine biosynthesis; S-adenosylmethioninamine biosynthesis; S-adenosylmethioninamine from S-adenosyl-L-methionine: step 1/1.</text>
</comment>
<dbReference type="EMBL" id="BAABJX010000035">
    <property type="protein sequence ID" value="GAA4837595.1"/>
    <property type="molecule type" value="Genomic_DNA"/>
</dbReference>
<organism evidence="11 12">
    <name type="scientific">Algivirga pacifica</name>
    <dbReference type="NCBI Taxonomy" id="1162670"/>
    <lineage>
        <taxon>Bacteria</taxon>
        <taxon>Pseudomonadati</taxon>
        <taxon>Bacteroidota</taxon>
        <taxon>Cytophagia</taxon>
        <taxon>Cytophagales</taxon>
        <taxon>Flammeovirgaceae</taxon>
        <taxon>Algivirga</taxon>
    </lineage>
</organism>
<dbReference type="InterPro" id="IPR042286">
    <property type="entry name" value="AdoMetDC_C"/>
</dbReference>
<comment type="catalytic activity">
    <reaction evidence="10">
        <text>S-adenosyl-L-methionine + H(+) = S-adenosyl 3-(methylsulfanyl)propylamine + CO2</text>
        <dbReference type="Rhea" id="RHEA:15981"/>
        <dbReference type="ChEBI" id="CHEBI:15378"/>
        <dbReference type="ChEBI" id="CHEBI:16526"/>
        <dbReference type="ChEBI" id="CHEBI:57443"/>
        <dbReference type="ChEBI" id="CHEBI:59789"/>
        <dbReference type="EC" id="4.1.1.50"/>
    </reaction>
</comment>
<feature type="active site" description="Proton acceptor; for processing activity" evidence="10">
    <location>
        <position position="73"/>
    </location>
</feature>
<evidence type="ECO:0000256" key="2">
    <source>
        <dbReference type="ARBA" id="ARBA00022793"/>
    </source>
</evidence>
<keyword evidence="9 10" id="KW-0670">Pyruvate</keyword>
<evidence type="ECO:0000313" key="11">
    <source>
        <dbReference type="EMBL" id="GAA4837595.1"/>
    </source>
</evidence>
<dbReference type="PANTHER" id="PTHR33866:SF2">
    <property type="entry name" value="S-ADENOSYLMETHIONINE DECARBOXYLASE PROENZYME"/>
    <property type="match status" value="1"/>
</dbReference>
<feature type="modified residue" description="Pyruvic acid (Ser); by autocatalysis" evidence="10">
    <location>
        <position position="68"/>
    </location>
</feature>
<dbReference type="InterPro" id="IPR017716">
    <property type="entry name" value="S-AdoMet_deCOase_pro-enz"/>
</dbReference>
<accession>A0ABP9DB27</accession>
<dbReference type="Gene3D" id="3.30.360.110">
    <property type="entry name" value="S-adenosylmethionine decarboxylase domain"/>
    <property type="match status" value="1"/>
</dbReference>
<keyword evidence="5 10" id="KW-0620">Polyamine biosynthesis</keyword>
<dbReference type="Pfam" id="PF02675">
    <property type="entry name" value="AdoMet_dc"/>
    <property type="match status" value="1"/>
</dbReference>
<evidence type="ECO:0000256" key="4">
    <source>
        <dbReference type="ARBA" id="ARBA00023066"/>
    </source>
</evidence>
<comment type="subunit">
    <text evidence="10">Heterotetramer of two alpha and two beta chains arranged as a dimer of alpha/beta heterodimers.</text>
</comment>
<name>A0ABP9DB27_9BACT</name>
<gene>
    <name evidence="10" type="primary">speH</name>
    <name evidence="11" type="ORF">GCM10023331_23440</name>
</gene>
<keyword evidence="7 10" id="KW-0456">Lyase</keyword>
<keyword evidence="6 10" id="KW-0865">Zymogen</keyword>
<proteinExistence type="inferred from homology"/>
<comment type="caution">
    <text evidence="11">The sequence shown here is derived from an EMBL/GenBank/DDBJ whole genome shotgun (WGS) entry which is preliminary data.</text>
</comment>
<keyword evidence="12" id="KW-1185">Reference proteome</keyword>
<feature type="active site" description="Schiff-base intermediate with substrate; via pyruvic acid" evidence="10">
    <location>
        <position position="68"/>
    </location>
</feature>
<evidence type="ECO:0000256" key="1">
    <source>
        <dbReference type="ARBA" id="ARBA00022691"/>
    </source>
</evidence>
<dbReference type="PANTHER" id="PTHR33866">
    <property type="entry name" value="S-ADENOSYLMETHIONINE DECARBOXYLASE PROENZYME"/>
    <property type="match status" value="1"/>
</dbReference>
<dbReference type="Proteomes" id="UP001500298">
    <property type="component" value="Unassembled WGS sequence"/>
</dbReference>
<dbReference type="InterPro" id="IPR042284">
    <property type="entry name" value="AdoMetDC_N"/>
</dbReference>
<feature type="chain" id="PRO_5044938592" description="S-adenosylmethionine decarboxylase alpha chain" evidence="10">
    <location>
        <begin position="68"/>
        <end position="401"/>
    </location>
</feature>
<dbReference type="InterPro" id="IPR016067">
    <property type="entry name" value="S-AdoMet_deCO2ase_core"/>
</dbReference>
<sequence length="401" mass="45421">MLQAFEGALGRQLTGEVKECNPEILNNVIAVEQAMVKAAQEANATVINSTFHHFSPYGVSGVVVIQESHLAVHTWPEYGFATIDFFTCGEHVYPQRALNYLAKAFEGKHIDISDTLRGDTNALQEQALSDSFPYTGQASLLERSVWVTEVGDALMKSYKAEVASGKQLSPYWQKLHTPSGNELLTFRGKVVLDYYSSKVMHEMMVHPIITNTQKAEVLVCGLEGAGLLKELGSYEGIKPSWWVEKEEKLLSESFYDITSQKNEIKVLVGEELKGVYDIILLDEHTLGKDTFDITFYNKHLKRNGTLVLVLGQVELQSAKAIKHLKMLQQQFAMEDIKVYWAHTGDVGGSKLFAWVSKEPSSRQWLNEESKEGTEDFFYYDEEIRKTCFTLPKFIRKQIERL</sequence>
<keyword evidence="2 10" id="KW-0210">Decarboxylase</keyword>
<protein>
    <recommendedName>
        <fullName evidence="10">S-adenosylmethionine decarboxylase proenzyme</fullName>
        <shortName evidence="10">AdoMetDC</shortName>
        <shortName evidence="10">SAMDC</shortName>
        <ecNumber evidence="10">4.1.1.50</ecNumber>
    </recommendedName>
    <component>
        <recommendedName>
            <fullName evidence="10">S-adenosylmethionine decarboxylase beta chain</fullName>
        </recommendedName>
    </component>
    <component>
        <recommendedName>
            <fullName evidence="10">S-adenosylmethionine decarboxylase alpha chain</fullName>
        </recommendedName>
    </component>
</protein>
<feature type="site" description="Cleavage (non-hydrolytic); by autolysis" evidence="10">
    <location>
        <begin position="67"/>
        <end position="68"/>
    </location>
</feature>
<evidence type="ECO:0000256" key="3">
    <source>
        <dbReference type="ARBA" id="ARBA00022813"/>
    </source>
</evidence>
<comment type="function">
    <text evidence="10">Catalyzes the decarboxylation of S-adenosylmethionine to S-adenosylmethioninamine (dcAdoMet), the propylamine donor required for the synthesis of the polyamines spermine and spermidine from the diamine putrescine.</text>
</comment>
<dbReference type="HAMAP" id="MF_00464">
    <property type="entry name" value="AdoMetDC_1"/>
    <property type="match status" value="1"/>
</dbReference>
<reference evidence="12" key="1">
    <citation type="journal article" date="2019" name="Int. J. Syst. Evol. Microbiol.">
        <title>The Global Catalogue of Microorganisms (GCM) 10K type strain sequencing project: providing services to taxonomists for standard genome sequencing and annotation.</title>
        <authorList>
            <consortium name="The Broad Institute Genomics Platform"/>
            <consortium name="The Broad Institute Genome Sequencing Center for Infectious Disease"/>
            <person name="Wu L."/>
            <person name="Ma J."/>
        </authorList>
    </citation>
    <scope>NUCLEOTIDE SEQUENCE [LARGE SCALE GENOMIC DNA]</scope>
    <source>
        <strain evidence="12">JCM 18326</strain>
    </source>
</reference>
<keyword evidence="1 10" id="KW-0949">S-adenosyl-L-methionine</keyword>
<feature type="active site" description="Proton donor; for catalytic activity" evidence="10">
    <location>
        <position position="88"/>
    </location>
</feature>
<dbReference type="EC" id="4.1.1.50" evidence="10"/>
<evidence type="ECO:0000256" key="10">
    <source>
        <dbReference type="HAMAP-Rule" id="MF_00464"/>
    </source>
</evidence>
<dbReference type="Gene3D" id="3.30.160.750">
    <property type="match status" value="1"/>
</dbReference>
<dbReference type="RefSeq" id="WP_345372018.1">
    <property type="nucleotide sequence ID" value="NZ_BAABJX010000035.1"/>
</dbReference>
<dbReference type="NCBIfam" id="TIGR03330">
    <property type="entry name" value="SAM_DCase_Bsu"/>
    <property type="match status" value="1"/>
</dbReference>
<comment type="PTM">
    <text evidence="10">Is synthesized initially as an inactive proenzyme. Formation of the active enzyme involves a self-maturation process in which the active site pyruvoyl group is generated from an internal serine residue via an autocatalytic post-translational modification. Two non-identical subunits are generated from the proenzyme in this reaction, and the pyruvate is formed at the N-terminus of the alpha chain, which is derived from the carboxyl end of the proenzyme. The post-translation cleavage follows an unusual pathway, termed non-hydrolytic serinolysis, in which the side chain hydroxyl group of the serine supplies its oxygen atom to form the C-terminus of the beta chain, while the remainder of the serine residue undergoes an oxidative deamination to produce ammonia and the pyruvoyl group blocking the N-terminus of the alpha chain.</text>
</comment>
<dbReference type="SUPFAM" id="SSF53335">
    <property type="entry name" value="S-adenosyl-L-methionine-dependent methyltransferases"/>
    <property type="match status" value="1"/>
</dbReference>
<evidence type="ECO:0000256" key="5">
    <source>
        <dbReference type="ARBA" id="ARBA00023115"/>
    </source>
</evidence>
<evidence type="ECO:0000313" key="12">
    <source>
        <dbReference type="Proteomes" id="UP001500298"/>
    </source>
</evidence>
<keyword evidence="4 10" id="KW-0745">Spermidine biosynthesis</keyword>
<feature type="chain" id="PRO_5044938593" description="S-adenosylmethionine decarboxylase beta chain" evidence="10">
    <location>
        <begin position="1"/>
        <end position="67"/>
    </location>
</feature>
<evidence type="ECO:0000256" key="8">
    <source>
        <dbReference type="ARBA" id="ARBA00023270"/>
    </source>
</evidence>